<dbReference type="SUPFAM" id="SSF53244">
    <property type="entry name" value="MurD-like peptide ligases, peptide-binding domain"/>
    <property type="match status" value="1"/>
</dbReference>
<evidence type="ECO:0000256" key="4">
    <source>
        <dbReference type="ARBA" id="ARBA00022598"/>
    </source>
</evidence>
<dbReference type="GO" id="GO:0005524">
    <property type="term" value="F:ATP binding"/>
    <property type="evidence" value="ECO:0007669"/>
    <property type="project" value="UniProtKB-KW"/>
</dbReference>
<keyword evidence="8" id="KW-0460">Magnesium</keyword>
<evidence type="ECO:0000256" key="5">
    <source>
        <dbReference type="ARBA" id="ARBA00022723"/>
    </source>
</evidence>
<feature type="domain" description="Mur ligase C-terminal" evidence="12">
    <location>
        <begin position="289"/>
        <end position="408"/>
    </location>
</feature>
<dbReference type="EMBL" id="DVHN01000045">
    <property type="protein sequence ID" value="HIR88074.1"/>
    <property type="molecule type" value="Genomic_DNA"/>
</dbReference>
<comment type="catalytic activity">
    <reaction evidence="10">
        <text>(6S)-5,6,7,8-tetrahydrofolyl-(gamma-L-Glu)(n) + L-glutamate + ATP = (6S)-5,6,7,8-tetrahydrofolyl-(gamma-L-Glu)(n+1) + ADP + phosphate + H(+)</text>
        <dbReference type="Rhea" id="RHEA:10580"/>
        <dbReference type="Rhea" id="RHEA-COMP:14738"/>
        <dbReference type="Rhea" id="RHEA-COMP:14740"/>
        <dbReference type="ChEBI" id="CHEBI:15378"/>
        <dbReference type="ChEBI" id="CHEBI:29985"/>
        <dbReference type="ChEBI" id="CHEBI:30616"/>
        <dbReference type="ChEBI" id="CHEBI:43474"/>
        <dbReference type="ChEBI" id="CHEBI:141005"/>
        <dbReference type="ChEBI" id="CHEBI:456216"/>
        <dbReference type="EC" id="6.3.2.17"/>
    </reaction>
</comment>
<dbReference type="InterPro" id="IPR013221">
    <property type="entry name" value="Mur_ligase_cen"/>
</dbReference>
<dbReference type="InterPro" id="IPR004101">
    <property type="entry name" value="Mur_ligase_C"/>
</dbReference>
<dbReference type="EC" id="6.3.2.17" evidence="3"/>
<organism evidence="14 15">
    <name type="scientific">Candidatus Fimimorpha faecalis</name>
    <dbReference type="NCBI Taxonomy" id="2840824"/>
    <lineage>
        <taxon>Bacteria</taxon>
        <taxon>Bacillati</taxon>
        <taxon>Bacillota</taxon>
        <taxon>Clostridia</taxon>
        <taxon>Eubacteriales</taxon>
        <taxon>Candidatus Fimimorpha</taxon>
    </lineage>
</organism>
<dbReference type="Pfam" id="PF02875">
    <property type="entry name" value="Mur_ligase_C"/>
    <property type="match status" value="1"/>
</dbReference>
<comment type="caution">
    <text evidence="14">The sequence shown here is derived from an EMBL/GenBank/DDBJ whole genome shotgun (WGS) entry which is preliminary data.</text>
</comment>
<evidence type="ECO:0000259" key="12">
    <source>
        <dbReference type="Pfam" id="PF02875"/>
    </source>
</evidence>
<evidence type="ECO:0000256" key="1">
    <source>
        <dbReference type="ARBA" id="ARBA00001946"/>
    </source>
</evidence>
<accession>A0A9D1ED42</accession>
<dbReference type="GO" id="GO:0004326">
    <property type="term" value="F:tetrahydrofolylpolyglutamate synthase activity"/>
    <property type="evidence" value="ECO:0007669"/>
    <property type="project" value="UniProtKB-EC"/>
</dbReference>
<keyword evidence="4 11" id="KW-0436">Ligase</keyword>
<dbReference type="AlphaFoldDB" id="A0A9D1ED42"/>
<dbReference type="GO" id="GO:0046872">
    <property type="term" value="F:metal ion binding"/>
    <property type="evidence" value="ECO:0007669"/>
    <property type="project" value="UniProtKB-KW"/>
</dbReference>
<dbReference type="GO" id="GO:0005737">
    <property type="term" value="C:cytoplasm"/>
    <property type="evidence" value="ECO:0007669"/>
    <property type="project" value="TreeGrafter"/>
</dbReference>
<evidence type="ECO:0000256" key="10">
    <source>
        <dbReference type="ARBA" id="ARBA00047493"/>
    </source>
</evidence>
<comment type="cofactor">
    <cofactor evidence="1">
        <name>Mg(2+)</name>
        <dbReference type="ChEBI" id="CHEBI:18420"/>
    </cofactor>
</comment>
<evidence type="ECO:0000256" key="2">
    <source>
        <dbReference type="ARBA" id="ARBA00008276"/>
    </source>
</evidence>
<dbReference type="PANTHER" id="PTHR11136">
    <property type="entry name" value="FOLYLPOLYGLUTAMATE SYNTHASE-RELATED"/>
    <property type="match status" value="1"/>
</dbReference>
<evidence type="ECO:0000256" key="3">
    <source>
        <dbReference type="ARBA" id="ARBA00013025"/>
    </source>
</evidence>
<protein>
    <recommendedName>
        <fullName evidence="3">tetrahydrofolate synthase</fullName>
        <ecNumber evidence="3">6.3.2.17</ecNumber>
    </recommendedName>
    <alternativeName>
        <fullName evidence="9">Tetrahydrofolylpolyglutamate synthase</fullName>
    </alternativeName>
</protein>
<evidence type="ECO:0000313" key="14">
    <source>
        <dbReference type="EMBL" id="HIR88074.1"/>
    </source>
</evidence>
<dbReference type="Gene3D" id="3.90.190.20">
    <property type="entry name" value="Mur ligase, C-terminal domain"/>
    <property type="match status" value="1"/>
</dbReference>
<dbReference type="FunFam" id="3.40.1190.10:FF:000011">
    <property type="entry name" value="Folylpolyglutamate synthase/dihydrofolate synthase"/>
    <property type="match status" value="1"/>
</dbReference>
<keyword evidence="6 11" id="KW-0547">Nucleotide-binding</keyword>
<proteinExistence type="inferred from homology"/>
<dbReference type="InterPro" id="IPR036615">
    <property type="entry name" value="Mur_ligase_C_dom_sf"/>
</dbReference>
<dbReference type="Gene3D" id="3.40.1190.10">
    <property type="entry name" value="Mur-like, catalytic domain"/>
    <property type="match status" value="1"/>
</dbReference>
<dbReference type="SUPFAM" id="SSF53623">
    <property type="entry name" value="MurD-like peptide ligases, catalytic domain"/>
    <property type="match status" value="1"/>
</dbReference>
<dbReference type="PROSITE" id="PS01012">
    <property type="entry name" value="FOLYLPOLYGLU_SYNT_2"/>
    <property type="match status" value="1"/>
</dbReference>
<reference evidence="14" key="1">
    <citation type="submission" date="2020-10" db="EMBL/GenBank/DDBJ databases">
        <authorList>
            <person name="Gilroy R."/>
        </authorList>
    </citation>
    <scope>NUCLEOTIDE SEQUENCE</scope>
    <source>
        <strain evidence="14">ChiW13-3771</strain>
    </source>
</reference>
<gene>
    <name evidence="14" type="ORF">IAC96_03905</name>
</gene>
<reference evidence="14" key="2">
    <citation type="journal article" date="2021" name="PeerJ">
        <title>Extensive microbial diversity within the chicken gut microbiome revealed by metagenomics and culture.</title>
        <authorList>
            <person name="Gilroy R."/>
            <person name="Ravi A."/>
            <person name="Getino M."/>
            <person name="Pursley I."/>
            <person name="Horton D.L."/>
            <person name="Alikhan N.F."/>
            <person name="Baker D."/>
            <person name="Gharbi K."/>
            <person name="Hall N."/>
            <person name="Watson M."/>
            <person name="Adriaenssens E.M."/>
            <person name="Foster-Nyarko E."/>
            <person name="Jarju S."/>
            <person name="Secka A."/>
            <person name="Antonio M."/>
            <person name="Oren A."/>
            <person name="Chaudhuri R.R."/>
            <person name="La Ragione R."/>
            <person name="Hildebrand F."/>
            <person name="Pallen M.J."/>
        </authorList>
    </citation>
    <scope>NUCLEOTIDE SEQUENCE</scope>
    <source>
        <strain evidence="14">ChiW13-3771</strain>
    </source>
</reference>
<dbReference type="InterPro" id="IPR001645">
    <property type="entry name" value="Folylpolyglutamate_synth"/>
</dbReference>
<evidence type="ECO:0000256" key="8">
    <source>
        <dbReference type="ARBA" id="ARBA00022842"/>
    </source>
</evidence>
<dbReference type="GO" id="GO:0008841">
    <property type="term" value="F:dihydrofolate synthase activity"/>
    <property type="evidence" value="ECO:0007669"/>
    <property type="project" value="TreeGrafter"/>
</dbReference>
<dbReference type="PROSITE" id="PS01011">
    <property type="entry name" value="FOLYLPOLYGLU_SYNT_1"/>
    <property type="match status" value="1"/>
</dbReference>
<keyword evidence="7 11" id="KW-0067">ATP-binding</keyword>
<name>A0A9D1ED42_9FIRM</name>
<evidence type="ECO:0000256" key="7">
    <source>
        <dbReference type="ARBA" id="ARBA00022840"/>
    </source>
</evidence>
<dbReference type="PIRSF" id="PIRSF001563">
    <property type="entry name" value="Folylpolyglu_synth"/>
    <property type="match status" value="1"/>
</dbReference>
<evidence type="ECO:0000256" key="11">
    <source>
        <dbReference type="PIRNR" id="PIRNR001563"/>
    </source>
</evidence>
<sequence>MDYREAREYIGSLEGRGMVFGLDTMHTLMQALGNPQDQLKFIHIAGTNGKGSVLAYLSTILKKAGYRTGTYCSPALFSYEEKIQVNGNMISKQMVAEGLTEIRNAIEELQISPTVFEVETALAFWFFQREACEIVVLETGLGGDLDATNIVTTTICSVITSISFDHKNILGNTLKEIASHKAGIIKENIPVVMLKQSEEAEAVIQEKCNQMHSKLVKADGNDARIILATVRSQVIFYKKYEKLLTHLLGVFQADNIAVVIETIEVLRELGYFISDEQLRSGITNTRWRGRMERVSSCPLVFVDGAHNPDGAYKLKKSLEQYFAGDKYHLVIGVLADKDYPAMLEILLPKAKDVITITPQGKRALPAQTLKEAVKRMMPFINVKAASSLKEAWNMAVKKEGEITVICGSLSFLGELDCCIKEWKLERKMSSNS</sequence>
<dbReference type="InterPro" id="IPR018109">
    <property type="entry name" value="Folylpolyglutamate_synth_CS"/>
</dbReference>
<dbReference type="PANTHER" id="PTHR11136:SF0">
    <property type="entry name" value="DIHYDROFOLATE SYNTHETASE-RELATED"/>
    <property type="match status" value="1"/>
</dbReference>
<evidence type="ECO:0000256" key="6">
    <source>
        <dbReference type="ARBA" id="ARBA00022741"/>
    </source>
</evidence>
<evidence type="ECO:0000313" key="15">
    <source>
        <dbReference type="Proteomes" id="UP000824201"/>
    </source>
</evidence>
<keyword evidence="5" id="KW-0479">Metal-binding</keyword>
<dbReference type="NCBIfam" id="TIGR01499">
    <property type="entry name" value="folC"/>
    <property type="match status" value="1"/>
</dbReference>
<comment type="similarity">
    <text evidence="2 11">Belongs to the folylpolyglutamate synthase family.</text>
</comment>
<dbReference type="Pfam" id="PF08245">
    <property type="entry name" value="Mur_ligase_M"/>
    <property type="match status" value="1"/>
</dbReference>
<evidence type="ECO:0000256" key="9">
    <source>
        <dbReference type="ARBA" id="ARBA00030592"/>
    </source>
</evidence>
<feature type="domain" description="Mur ligase central" evidence="13">
    <location>
        <begin position="44"/>
        <end position="260"/>
    </location>
</feature>
<dbReference type="InterPro" id="IPR036565">
    <property type="entry name" value="Mur-like_cat_sf"/>
</dbReference>
<dbReference type="Proteomes" id="UP000824201">
    <property type="component" value="Unassembled WGS sequence"/>
</dbReference>
<evidence type="ECO:0000259" key="13">
    <source>
        <dbReference type="Pfam" id="PF08245"/>
    </source>
</evidence>